<keyword evidence="1" id="KW-1133">Transmembrane helix</keyword>
<dbReference type="AlphaFoldDB" id="A0A7Y2EAN6"/>
<gene>
    <name evidence="2" type="ORF">HKN21_16280</name>
</gene>
<dbReference type="Proteomes" id="UP000547674">
    <property type="component" value="Unassembled WGS sequence"/>
</dbReference>
<dbReference type="EMBL" id="JABDJR010000653">
    <property type="protein sequence ID" value="NNF08321.1"/>
    <property type="molecule type" value="Genomic_DNA"/>
</dbReference>
<name>A0A7Y2EAN6_UNCEI</name>
<protein>
    <submittedName>
        <fullName evidence="2">Uncharacterized protein</fullName>
    </submittedName>
</protein>
<proteinExistence type="predicted"/>
<dbReference type="PROSITE" id="PS51257">
    <property type="entry name" value="PROKAR_LIPOPROTEIN"/>
    <property type="match status" value="1"/>
</dbReference>
<evidence type="ECO:0000256" key="1">
    <source>
        <dbReference type="SAM" id="Phobius"/>
    </source>
</evidence>
<organism evidence="2 3">
    <name type="scientific">Eiseniibacteriota bacterium</name>
    <dbReference type="NCBI Taxonomy" id="2212470"/>
    <lineage>
        <taxon>Bacteria</taxon>
        <taxon>Candidatus Eiseniibacteriota</taxon>
    </lineage>
</organism>
<evidence type="ECO:0000313" key="3">
    <source>
        <dbReference type="Proteomes" id="UP000547674"/>
    </source>
</evidence>
<feature type="transmembrane region" description="Helical" evidence="1">
    <location>
        <begin position="94"/>
        <end position="122"/>
    </location>
</feature>
<comment type="caution">
    <text evidence="2">The sequence shown here is derived from an EMBL/GenBank/DDBJ whole genome shotgun (WGS) entry which is preliminary data.</text>
</comment>
<keyword evidence="1" id="KW-0472">Membrane</keyword>
<evidence type="ECO:0000313" key="2">
    <source>
        <dbReference type="EMBL" id="NNF08321.1"/>
    </source>
</evidence>
<feature type="transmembrane region" description="Helical" evidence="1">
    <location>
        <begin position="58"/>
        <end position="82"/>
    </location>
</feature>
<accession>A0A7Y2EAN6</accession>
<sequence length="142" mass="15493">MSTKTKDHEHLGLLSIFYYVLAGITFLTACFPIIHLVAGIGLISGWGAEPGAEEETVMVGWLFASFAGTMILLGWILAFFFFRAGQFLSRRKKHTFCMVMAALACLFVPHGTVLGVLTILVLQRDSVKEMFGVQAPAPPVAD</sequence>
<keyword evidence="1" id="KW-0812">Transmembrane</keyword>
<reference evidence="2 3" key="1">
    <citation type="submission" date="2020-03" db="EMBL/GenBank/DDBJ databases">
        <title>Metabolic flexibility allows generalist bacteria to become dominant in a frequently disturbed ecosystem.</title>
        <authorList>
            <person name="Chen Y.-J."/>
            <person name="Leung P.M."/>
            <person name="Bay S.K."/>
            <person name="Hugenholtz P."/>
            <person name="Kessler A.J."/>
            <person name="Shelley G."/>
            <person name="Waite D.W."/>
            <person name="Cook P.L."/>
            <person name="Greening C."/>
        </authorList>
    </citation>
    <scope>NUCLEOTIDE SEQUENCE [LARGE SCALE GENOMIC DNA]</scope>
    <source>
        <strain evidence="2">SS_bin_28</strain>
    </source>
</reference>
<feature type="transmembrane region" description="Helical" evidence="1">
    <location>
        <begin position="12"/>
        <end position="38"/>
    </location>
</feature>